<dbReference type="KEGG" id="spr:spr0958"/>
<accession>Q8DPX6</accession>
<reference evidence="2 3" key="1">
    <citation type="journal article" date="2001" name="J. Bacteriol.">
        <title>Genome of the bacterium Streptococcus pneumoniae strain R6.</title>
        <authorList>
            <person name="Hoskins J.A."/>
            <person name="Alborn W.Jr."/>
            <person name="Arnold J."/>
            <person name="Blaszczak L."/>
            <person name="Burgett S."/>
            <person name="DeHoff B.S."/>
            <person name="Estrem S."/>
            <person name="Fritz L."/>
            <person name="Fu D.-J."/>
            <person name="Fuller W."/>
            <person name="Geringer C."/>
            <person name="Gilmour R."/>
            <person name="Glass J.S."/>
            <person name="Khoja H."/>
            <person name="Kraft A."/>
            <person name="LaGace R."/>
            <person name="LeBlanc D.J."/>
            <person name="Lee L.N."/>
            <person name="Lefkowitz E.J."/>
            <person name="Lu J."/>
            <person name="Matsushima P."/>
            <person name="McAhren S."/>
            <person name="McHenney M."/>
            <person name="McLeaster K."/>
            <person name="Mundy C."/>
            <person name="Nicas T.I."/>
            <person name="Norris F.H."/>
            <person name="O'Gara M."/>
            <person name="Peery R."/>
            <person name="Robertson G.T."/>
            <person name="Rockey P."/>
            <person name="Sun P.-M."/>
            <person name="Winkler M.E."/>
            <person name="Yang Y."/>
            <person name="Young-Bellido M."/>
            <person name="Zhao G."/>
            <person name="Zook C."/>
            <person name="Baltz R.H."/>
            <person name="Jaskunas S.Richard."/>
            <person name="Rosteck P.R.Jr."/>
            <person name="Skatrud P.L."/>
            <person name="Glass J.I."/>
        </authorList>
    </citation>
    <scope>NUCLEOTIDE SEQUENCE [LARGE SCALE GENOMIC DNA]</scope>
    <source>
        <strain evidence="3">ATCC BAA-255 / R6</strain>
    </source>
</reference>
<keyword evidence="1" id="KW-0175">Coiled coil</keyword>
<dbReference type="AlphaFoldDB" id="Q8DPX6"/>
<gene>
    <name evidence="2" type="ordered locus">spr0958</name>
</gene>
<dbReference type="HOGENOM" id="CLU_125498_0_0_9"/>
<dbReference type="STRING" id="171101.spr0958"/>
<keyword evidence="3" id="KW-1185">Reference proteome</keyword>
<sequence>MHVQIDFSQKHSRFMMTDRAMTKPIRGRQLSKRDLYDEEFFRTHFAKQEIESRLEFLLNRVNSLEELITKAKELNLTIDLKQKNVTFILKENNQKISLGHQKISDKKLYDVKFFQDYFKNKEVIASEGLENLQEQYHAFQEERDKDKVSTEEIEEAFKTFKKPLRHLRKNEIPFVNLKWNLQRTK</sequence>
<organism evidence="2 3">
    <name type="scientific">Streptococcus pneumoniae (strain ATCC BAA-255 / R6)</name>
    <dbReference type="NCBI Taxonomy" id="171101"/>
    <lineage>
        <taxon>Bacteria</taxon>
        <taxon>Bacillati</taxon>
        <taxon>Bacillota</taxon>
        <taxon>Bacilli</taxon>
        <taxon>Lactobacillales</taxon>
        <taxon>Streptococcaceae</taxon>
        <taxon>Streptococcus</taxon>
    </lineage>
</organism>
<protein>
    <submittedName>
        <fullName evidence="2">Tn5252, relaxase, truncation</fullName>
    </submittedName>
</protein>
<evidence type="ECO:0000313" key="3">
    <source>
        <dbReference type="Proteomes" id="UP000000586"/>
    </source>
</evidence>
<dbReference type="PIR" id="F97991">
    <property type="entry name" value="F97991"/>
</dbReference>
<dbReference type="EMBL" id="AE007317">
    <property type="protein sequence ID" value="AAK99762.1"/>
    <property type="molecule type" value="Genomic_DNA"/>
</dbReference>
<name>Q8DPX6_STRR6</name>
<evidence type="ECO:0000256" key="1">
    <source>
        <dbReference type="SAM" id="Coils"/>
    </source>
</evidence>
<evidence type="ECO:0000313" key="2">
    <source>
        <dbReference type="EMBL" id="AAK99762.1"/>
    </source>
</evidence>
<feature type="coiled-coil region" evidence="1">
    <location>
        <begin position="47"/>
        <end position="84"/>
    </location>
</feature>
<dbReference type="Proteomes" id="UP000000586">
    <property type="component" value="Chromosome"/>
</dbReference>
<dbReference type="eggNOG" id="COG3843">
    <property type="taxonomic scope" value="Bacteria"/>
</dbReference>
<proteinExistence type="predicted"/>